<dbReference type="InterPro" id="IPR036249">
    <property type="entry name" value="Thioredoxin-like_sf"/>
</dbReference>
<evidence type="ECO:0000259" key="2">
    <source>
        <dbReference type="PROSITE" id="PS51352"/>
    </source>
</evidence>
<dbReference type="InterPro" id="IPR013766">
    <property type="entry name" value="Thioredoxin_domain"/>
</dbReference>
<sequence>MAGKKGQAQLQIEVATDEEWEKLLLKDGLIVVDIYSEWCGPCSAMLNNLKKIKLELGGDNLHIAQAKCDFISALKRFRNKSEPTWMFITKGKVVNLMFGANSPKLLAAIIEELDREAQAREGLRERGGWNVTTLSPEEQEVFEAEQAIEQEHLRIEEEDRQQKIRERRLAVANVVLSNLSKNGVIIVFPQAKDMVKPTLADLWEPSGLAIGYTERPVFTEAMLEELLYFAEVEFLPQDKADLMSGPGLAYLTKPSSSDFEGDVDEAVLKFIYGEMKAPPGSEESPAQSLKGYIVAPKSGPVESQMGLKPSATSISSGSSIHATPSKLPAYSRSVIHSKAMLDDVLSAANLVEEGEGVEVTGIWVPPNSLTRATAIKLLFPKVYDPIALPEPVPIPPHIAIAFDSLKRRDVFETLQNYENSIMRYGYFDSDKPGKAQLIAKTTEAYVKIRSRDPGIKLVIQLSKKKSDAWCALSQLNPTYMSHNTVDGEKECKMFFPEDYDVPEDEVVDKVVQVKKKKGRRGKKKEVAPVAGEVVEHGAEEEADEEDEEEEEPEEEHSPS</sequence>
<evidence type="ECO:0000256" key="1">
    <source>
        <dbReference type="SAM" id="MobiDB-lite"/>
    </source>
</evidence>
<dbReference type="SUPFAM" id="SSF52833">
    <property type="entry name" value="Thioredoxin-like"/>
    <property type="match status" value="1"/>
</dbReference>
<dbReference type="EMBL" id="VVIM01000006">
    <property type="protein sequence ID" value="KAB0797855.1"/>
    <property type="molecule type" value="Genomic_DNA"/>
</dbReference>
<dbReference type="Pfam" id="PF00085">
    <property type="entry name" value="Thioredoxin"/>
    <property type="match status" value="1"/>
</dbReference>
<dbReference type="PROSITE" id="PS00194">
    <property type="entry name" value="THIOREDOXIN_1"/>
    <property type="match status" value="1"/>
</dbReference>
<dbReference type="Proteomes" id="UP000327044">
    <property type="component" value="Unassembled WGS sequence"/>
</dbReference>
<dbReference type="OrthoDB" id="10263751at2759"/>
<dbReference type="Pfam" id="PF15928">
    <property type="entry name" value="DUF4746"/>
    <property type="match status" value="1"/>
</dbReference>
<accession>A0A1Y1KSD8</accession>
<dbReference type="CDD" id="cd02948">
    <property type="entry name" value="TRX_NDPK"/>
    <property type="match status" value="1"/>
</dbReference>
<feature type="region of interest" description="Disordered" evidence="1">
    <location>
        <begin position="515"/>
        <end position="559"/>
    </location>
</feature>
<reference evidence="4" key="3">
    <citation type="submission" date="2019-08" db="EMBL/GenBank/DDBJ databases">
        <authorList>
            <consortium name="Photinus pyralis genome working group"/>
            <person name="Fallon T.R."/>
            <person name="Sander Lower S.E."/>
            <person name="Weng J.-K."/>
        </authorList>
    </citation>
    <scope>NUCLEOTIDE SEQUENCE</scope>
    <source>
        <strain evidence="4">1611_PpyrPB1</strain>
        <tissue evidence="4">Whole body</tissue>
    </source>
</reference>
<feature type="domain" description="Thioredoxin" evidence="2">
    <location>
        <begin position="1"/>
        <end position="115"/>
    </location>
</feature>
<dbReference type="InterPro" id="IPR031827">
    <property type="entry name" value="DUF4746"/>
</dbReference>
<keyword evidence="5" id="KW-1185">Reference proteome</keyword>
<dbReference type="PROSITE" id="PS51352">
    <property type="entry name" value="THIOREDOXIN_2"/>
    <property type="match status" value="1"/>
</dbReference>
<name>A0A1Y1KSD8_PHOPY</name>
<feature type="compositionally biased region" description="Low complexity" evidence="1">
    <location>
        <begin position="309"/>
        <end position="323"/>
    </location>
</feature>
<reference evidence="4 5" key="2">
    <citation type="journal article" date="2018" name="Elife">
        <title>Firefly genomes illuminate parallel origins of bioluminescence in beetles.</title>
        <authorList>
            <person name="Fallon T.R."/>
            <person name="Lower S.E."/>
            <person name="Chang C.H."/>
            <person name="Bessho-Uehara M."/>
            <person name="Martin G.J."/>
            <person name="Bewick A.J."/>
            <person name="Behringer M."/>
            <person name="Debat H.J."/>
            <person name="Wong I."/>
            <person name="Day J.C."/>
            <person name="Suvorov A."/>
            <person name="Silva C.J."/>
            <person name="Stanger-Hall K.F."/>
            <person name="Hall D.W."/>
            <person name="Schmitz R.J."/>
            <person name="Nelson D.R."/>
            <person name="Lewis S.M."/>
            <person name="Shigenobu S."/>
            <person name="Bybee S.M."/>
            <person name="Larracuente A.M."/>
            <person name="Oba Y."/>
            <person name="Weng J.K."/>
        </authorList>
    </citation>
    <scope>NUCLEOTIDE SEQUENCE [LARGE SCALE GENOMIC DNA]</scope>
    <source>
        <strain evidence="4">1611_PpyrPB1</strain>
        <tissue evidence="4">Whole body</tissue>
    </source>
</reference>
<reference evidence="3" key="1">
    <citation type="journal article" date="2016" name="Sci. Rep.">
        <title>Molecular characterization of firefly nuptial gifts: a multi-omics approach sheds light on postcopulatory sexual selection.</title>
        <authorList>
            <person name="Al-Wathiqui N."/>
            <person name="Fallon T.R."/>
            <person name="South A."/>
            <person name="Weng J.K."/>
            <person name="Lewis S.M."/>
        </authorList>
    </citation>
    <scope>NUCLEOTIDE SEQUENCE</scope>
</reference>
<dbReference type="Gene3D" id="3.40.30.10">
    <property type="entry name" value="Glutaredoxin"/>
    <property type="match status" value="1"/>
</dbReference>
<dbReference type="AlphaFoldDB" id="A0A1Y1KSD8"/>
<protein>
    <recommendedName>
        <fullName evidence="2">Thioredoxin domain-containing protein</fullName>
    </recommendedName>
</protein>
<organism evidence="3">
    <name type="scientific">Photinus pyralis</name>
    <name type="common">Common eastern firefly</name>
    <name type="synonym">Lampyris pyralis</name>
    <dbReference type="NCBI Taxonomy" id="7054"/>
    <lineage>
        <taxon>Eukaryota</taxon>
        <taxon>Metazoa</taxon>
        <taxon>Ecdysozoa</taxon>
        <taxon>Arthropoda</taxon>
        <taxon>Hexapoda</taxon>
        <taxon>Insecta</taxon>
        <taxon>Pterygota</taxon>
        <taxon>Neoptera</taxon>
        <taxon>Endopterygota</taxon>
        <taxon>Coleoptera</taxon>
        <taxon>Polyphaga</taxon>
        <taxon>Elateriformia</taxon>
        <taxon>Elateroidea</taxon>
        <taxon>Lampyridae</taxon>
        <taxon>Lampyrinae</taxon>
        <taxon>Photinus</taxon>
    </lineage>
</organism>
<dbReference type="PANTHER" id="PTHR46135:SF3">
    <property type="entry name" value="NME_NM23 FAMILY MEMBER 8"/>
    <property type="match status" value="1"/>
</dbReference>
<dbReference type="PANTHER" id="PTHR46135">
    <property type="entry name" value="NME/NM23 FAMILY MEMBER 8"/>
    <property type="match status" value="1"/>
</dbReference>
<dbReference type="EMBL" id="GEZM01077275">
    <property type="protein sequence ID" value="JAV63341.1"/>
    <property type="molecule type" value="Transcribed_RNA"/>
</dbReference>
<gene>
    <name evidence="4" type="ORF">PPYR_08848</name>
</gene>
<feature type="region of interest" description="Disordered" evidence="1">
    <location>
        <begin position="304"/>
        <end position="323"/>
    </location>
</feature>
<evidence type="ECO:0000313" key="4">
    <source>
        <dbReference type="EMBL" id="KAB0797855.1"/>
    </source>
</evidence>
<evidence type="ECO:0000313" key="5">
    <source>
        <dbReference type="Proteomes" id="UP000327044"/>
    </source>
</evidence>
<dbReference type="InterPro" id="IPR017937">
    <property type="entry name" value="Thioredoxin_CS"/>
</dbReference>
<evidence type="ECO:0000313" key="3">
    <source>
        <dbReference type="EMBL" id="JAV63341.1"/>
    </source>
</evidence>
<proteinExistence type="predicted"/>
<dbReference type="InterPro" id="IPR051766">
    <property type="entry name" value="TXND_domain-containing"/>
</dbReference>
<dbReference type="InParanoid" id="A0A1Y1KSD8"/>
<feature type="compositionally biased region" description="Acidic residues" evidence="1">
    <location>
        <begin position="540"/>
        <end position="559"/>
    </location>
</feature>